<sequence length="104" mass="12227">MCTPSWEVDLSHTLPDIVFAVSMVSQFKHCRYKEYLEAAYRILRKSTLGYCIFVWGNLVTWRSKKQSVVTRRSAEVEYRAMANRDFRKEIFLAVVGDFGYCLDQ</sequence>
<dbReference type="EnsemblPlants" id="evm.model.03.682">
    <property type="protein sequence ID" value="cds.evm.model.03.682"/>
    <property type="gene ID" value="evm.TU.03.682"/>
</dbReference>
<keyword evidence="2" id="KW-1185">Reference proteome</keyword>
<dbReference type="CDD" id="cd09272">
    <property type="entry name" value="RNase_HI_RT_Ty1"/>
    <property type="match status" value="1"/>
</dbReference>
<dbReference type="Proteomes" id="UP000596661">
    <property type="component" value="Chromosome 3"/>
</dbReference>
<reference evidence="1" key="2">
    <citation type="submission" date="2021-03" db="UniProtKB">
        <authorList>
            <consortium name="EnsemblPlants"/>
        </authorList>
    </citation>
    <scope>IDENTIFICATION</scope>
</reference>
<dbReference type="AlphaFoldDB" id="A0A803P9Y7"/>
<dbReference type="PANTHER" id="PTHR11439:SF463">
    <property type="entry name" value="REVERSE TRANSCRIPTASE TY1_COPIA-TYPE DOMAIN-CONTAINING PROTEIN"/>
    <property type="match status" value="1"/>
</dbReference>
<dbReference type="Gramene" id="evm.model.03.682">
    <property type="protein sequence ID" value="cds.evm.model.03.682"/>
    <property type="gene ID" value="evm.TU.03.682"/>
</dbReference>
<dbReference type="EMBL" id="UZAU01000264">
    <property type="status" value="NOT_ANNOTATED_CDS"/>
    <property type="molecule type" value="Genomic_DNA"/>
</dbReference>
<reference evidence="1" key="1">
    <citation type="submission" date="2018-11" db="EMBL/GenBank/DDBJ databases">
        <authorList>
            <person name="Grassa J C."/>
        </authorList>
    </citation>
    <scope>NUCLEOTIDE SEQUENCE [LARGE SCALE GENOMIC DNA]</scope>
</reference>
<organism evidence="1 2">
    <name type="scientific">Cannabis sativa</name>
    <name type="common">Hemp</name>
    <name type="synonym">Marijuana</name>
    <dbReference type="NCBI Taxonomy" id="3483"/>
    <lineage>
        <taxon>Eukaryota</taxon>
        <taxon>Viridiplantae</taxon>
        <taxon>Streptophyta</taxon>
        <taxon>Embryophyta</taxon>
        <taxon>Tracheophyta</taxon>
        <taxon>Spermatophyta</taxon>
        <taxon>Magnoliopsida</taxon>
        <taxon>eudicotyledons</taxon>
        <taxon>Gunneridae</taxon>
        <taxon>Pentapetalae</taxon>
        <taxon>rosids</taxon>
        <taxon>fabids</taxon>
        <taxon>Rosales</taxon>
        <taxon>Cannabaceae</taxon>
        <taxon>Cannabis</taxon>
    </lineage>
</organism>
<evidence type="ECO:0008006" key="3">
    <source>
        <dbReference type="Google" id="ProtNLM"/>
    </source>
</evidence>
<proteinExistence type="predicted"/>
<accession>A0A803P9Y7</accession>
<evidence type="ECO:0000313" key="1">
    <source>
        <dbReference type="EnsemblPlants" id="cds.evm.model.03.682"/>
    </source>
</evidence>
<name>A0A803P9Y7_CANSA</name>
<protein>
    <recommendedName>
        <fullName evidence="3">Mitochondrial protein</fullName>
    </recommendedName>
</protein>
<evidence type="ECO:0000313" key="2">
    <source>
        <dbReference type="Proteomes" id="UP000596661"/>
    </source>
</evidence>
<dbReference type="OMA" id="YRAMANR"/>
<dbReference type="PANTHER" id="PTHR11439">
    <property type="entry name" value="GAG-POL-RELATED RETROTRANSPOSON"/>
    <property type="match status" value="1"/>
</dbReference>